<evidence type="ECO:0000313" key="1">
    <source>
        <dbReference type="EMBL" id="GAA1715782.1"/>
    </source>
</evidence>
<evidence type="ECO:0000313" key="2">
    <source>
        <dbReference type="Proteomes" id="UP001500280"/>
    </source>
</evidence>
<gene>
    <name evidence="1" type="ORF">GCM10009745_75260</name>
</gene>
<organism evidence="1 2">
    <name type="scientific">Kribbella yunnanensis</name>
    <dbReference type="NCBI Taxonomy" id="190194"/>
    <lineage>
        <taxon>Bacteria</taxon>
        <taxon>Bacillati</taxon>
        <taxon>Actinomycetota</taxon>
        <taxon>Actinomycetes</taxon>
        <taxon>Propionibacteriales</taxon>
        <taxon>Kribbellaceae</taxon>
        <taxon>Kribbella</taxon>
    </lineage>
</organism>
<dbReference type="RefSeq" id="WP_344163508.1">
    <property type="nucleotide sequence ID" value="NZ_BAAANF010000026.1"/>
</dbReference>
<dbReference type="EMBL" id="BAAANF010000026">
    <property type="protein sequence ID" value="GAA1715782.1"/>
    <property type="molecule type" value="Genomic_DNA"/>
</dbReference>
<reference evidence="1 2" key="1">
    <citation type="journal article" date="2019" name="Int. J. Syst. Evol. Microbiol.">
        <title>The Global Catalogue of Microorganisms (GCM) 10K type strain sequencing project: providing services to taxonomists for standard genome sequencing and annotation.</title>
        <authorList>
            <consortium name="The Broad Institute Genomics Platform"/>
            <consortium name="The Broad Institute Genome Sequencing Center for Infectious Disease"/>
            <person name="Wu L."/>
            <person name="Ma J."/>
        </authorList>
    </citation>
    <scope>NUCLEOTIDE SEQUENCE [LARGE SCALE GENOMIC DNA]</scope>
    <source>
        <strain evidence="1 2">JCM 14307</strain>
    </source>
</reference>
<evidence type="ECO:0008006" key="3">
    <source>
        <dbReference type="Google" id="ProtNLM"/>
    </source>
</evidence>
<comment type="caution">
    <text evidence="1">The sequence shown here is derived from an EMBL/GenBank/DDBJ whole genome shotgun (WGS) entry which is preliminary data.</text>
</comment>
<keyword evidence="2" id="KW-1185">Reference proteome</keyword>
<proteinExistence type="predicted"/>
<name>A0ABN2J130_9ACTN</name>
<sequence>MARFRRNAATLSVAMNTLNLTPKHPPWPSLWMGGYGWDPRGGDGTYARKLRAHCLVLGDSGSANVLLRIDVVSIPRDVHRELRRRVVEVEKLVADSDFLIASSHTHSGPMIGSTHPHPNVLMNLQPADITAVNQSTALFIDLMVDLVKRTVQAPKVPATLHYAEGSVRLGHNRTGVVDTVLPDVPVLLVRNATTTEPVAVLFGYACHPVCRGNDKIFDSDYVGVVIESIERRLGLPALFFQGLAGDIDPDAGGPLVVGEKLADAIVDVLAADRFTAVTGPILTKLTEIQLPFAVDTGDAAVQADLKRKFESRLDGHLGQAEVRHARLMLEQLRTGTVARSIPMPIQCWKFGGLTVLALSHEVLVGYQQLIKDIAVRLGIGKLWVMAYANETQCYIPTDETAWQPGYESSWREGDRLVAGFGSSMLAYSWPAPLRSSPVGTVPAAPGSAQAVVLAACEAILR</sequence>
<accession>A0ABN2J130</accession>
<protein>
    <recommendedName>
        <fullName evidence="3">Neutral/alkaline non-lysosomal ceramidase N-terminal domain-containing protein</fullName>
    </recommendedName>
</protein>
<dbReference type="Proteomes" id="UP001500280">
    <property type="component" value="Unassembled WGS sequence"/>
</dbReference>